<dbReference type="FunFam" id="1.10.287.20:FF:000004">
    <property type="entry name" value="Cytochrome b-c1 complex subunit 6"/>
    <property type="match status" value="1"/>
</dbReference>
<sequence>MITSIAGKMAEKIVPVVKAEEEEVEEEELVDPQGALREQCAQKADAQNLWGKYQECNDRVNSRSNTAETCEEELIDYLHVLDKCVTKDLFKRLK</sequence>
<feature type="disulfide bond" evidence="10">
    <location>
        <begin position="40"/>
        <end position="84"/>
    </location>
</feature>
<evidence type="ECO:0000313" key="12">
    <source>
        <dbReference type="EMBL" id="KAG6446834.1"/>
    </source>
</evidence>
<dbReference type="InterPro" id="IPR036811">
    <property type="entry name" value="Ubol_cytC_Rdtase_hinge_dom_sf"/>
</dbReference>
<comment type="caution">
    <text evidence="12">The sequence shown here is derived from an EMBL/GenBank/DDBJ whole genome shotgun (WGS) entry which is preliminary data.</text>
</comment>
<dbReference type="PANTHER" id="PTHR15336:SF0">
    <property type="entry name" value="CYTOCHROME B-C1 COMPLEX SUBUNIT 6, MITOCHONDRIAL"/>
    <property type="match status" value="1"/>
</dbReference>
<evidence type="ECO:0000256" key="8">
    <source>
        <dbReference type="ARBA" id="ARBA00023136"/>
    </source>
</evidence>
<dbReference type="Gene3D" id="1.10.287.20">
    <property type="entry name" value="Ubiquinol-cytochrome C reductase hinge domain"/>
    <property type="match status" value="1"/>
</dbReference>
<evidence type="ECO:0000256" key="1">
    <source>
        <dbReference type="ARBA" id="ARBA00004137"/>
    </source>
</evidence>
<dbReference type="AlphaFoldDB" id="A0A921YWB0"/>
<dbReference type="PANTHER" id="PTHR15336">
    <property type="entry name" value="UBIQUINOL-CYTOCHROME C REDUCTASE COMPLEX 7.8 KDA PROTEIN"/>
    <property type="match status" value="1"/>
</dbReference>
<evidence type="ECO:0000256" key="4">
    <source>
        <dbReference type="ARBA" id="ARBA00022660"/>
    </source>
</evidence>
<organism evidence="12 13">
    <name type="scientific">Manduca sexta</name>
    <name type="common">Tobacco hawkmoth</name>
    <name type="synonym">Tobacco hornworm</name>
    <dbReference type="NCBI Taxonomy" id="7130"/>
    <lineage>
        <taxon>Eukaryota</taxon>
        <taxon>Metazoa</taxon>
        <taxon>Ecdysozoa</taxon>
        <taxon>Arthropoda</taxon>
        <taxon>Hexapoda</taxon>
        <taxon>Insecta</taxon>
        <taxon>Pterygota</taxon>
        <taxon>Neoptera</taxon>
        <taxon>Endopterygota</taxon>
        <taxon>Lepidoptera</taxon>
        <taxon>Glossata</taxon>
        <taxon>Ditrysia</taxon>
        <taxon>Bombycoidea</taxon>
        <taxon>Sphingidae</taxon>
        <taxon>Sphinginae</taxon>
        <taxon>Sphingini</taxon>
        <taxon>Manduca</taxon>
    </lineage>
</organism>
<evidence type="ECO:0000256" key="6">
    <source>
        <dbReference type="ARBA" id="ARBA00022982"/>
    </source>
</evidence>
<evidence type="ECO:0000256" key="5">
    <source>
        <dbReference type="ARBA" id="ARBA00022792"/>
    </source>
</evidence>
<keyword evidence="4 9" id="KW-0679">Respiratory chain</keyword>
<dbReference type="Pfam" id="PF02320">
    <property type="entry name" value="UCR_hinge"/>
    <property type="match status" value="1"/>
</dbReference>
<feature type="domain" description="Ubiquinol-cytochrome C reductase hinge" evidence="11">
    <location>
        <begin position="31"/>
        <end position="94"/>
    </location>
</feature>
<keyword evidence="6 9" id="KW-0249">Electron transport</keyword>
<accession>A0A921YWB0</accession>
<dbReference type="OrthoDB" id="405848at2759"/>
<dbReference type="InterPro" id="IPR003422">
    <property type="entry name" value="Cyt_b-c1_6"/>
</dbReference>
<gene>
    <name evidence="12" type="ORF">O3G_MSEX004600</name>
</gene>
<dbReference type="EMBL" id="JH668337">
    <property type="protein sequence ID" value="KAG6446833.1"/>
    <property type="molecule type" value="Genomic_DNA"/>
</dbReference>
<evidence type="ECO:0000256" key="2">
    <source>
        <dbReference type="ARBA" id="ARBA00006498"/>
    </source>
</evidence>
<dbReference type="InterPro" id="IPR023184">
    <property type="entry name" value="Ubol_cytC_Rdtase_hinge_dom"/>
</dbReference>
<evidence type="ECO:0000256" key="3">
    <source>
        <dbReference type="ARBA" id="ARBA00022448"/>
    </source>
</evidence>
<evidence type="ECO:0000256" key="10">
    <source>
        <dbReference type="PIRSR" id="PIRSR000019-1"/>
    </source>
</evidence>
<keyword evidence="3 9" id="KW-0813">Transport</keyword>
<keyword evidence="10" id="KW-1015">Disulfide bond</keyword>
<comment type="subcellular location">
    <subcellularLocation>
        <location evidence="1">Mitochondrion inner membrane</location>
        <topology evidence="1">Peripheral membrane protein</topology>
        <orientation evidence="1">Intermembrane side</orientation>
    </subcellularLocation>
</comment>
<keyword evidence="13" id="KW-1185">Reference proteome</keyword>
<dbReference type="GO" id="GO:0006122">
    <property type="term" value="P:mitochondrial electron transport, ubiquinol to cytochrome c"/>
    <property type="evidence" value="ECO:0007669"/>
    <property type="project" value="InterPro"/>
</dbReference>
<proteinExistence type="inferred from homology"/>
<feature type="disulfide bond" evidence="10">
    <location>
        <begin position="56"/>
        <end position="70"/>
    </location>
</feature>
<reference evidence="12" key="2">
    <citation type="submission" date="2020-12" db="EMBL/GenBank/DDBJ databases">
        <authorList>
            <person name="Kanost M."/>
        </authorList>
    </citation>
    <scope>NUCLEOTIDE SEQUENCE</scope>
</reference>
<keyword evidence="8 9" id="KW-0472">Membrane</keyword>
<name>A0A921YWB0_MANSE</name>
<keyword evidence="7 9" id="KW-0496">Mitochondrion</keyword>
<evidence type="ECO:0000259" key="11">
    <source>
        <dbReference type="Pfam" id="PF02320"/>
    </source>
</evidence>
<dbReference type="SUPFAM" id="SSF81531">
    <property type="entry name" value="Non-heme 11 kDa protein of cytochrome bc1 complex (Ubiquinol-cytochrome c reductase)"/>
    <property type="match status" value="1"/>
</dbReference>
<dbReference type="PIRSF" id="PIRSF000019">
    <property type="entry name" value="Bc1_11K"/>
    <property type="match status" value="1"/>
</dbReference>
<protein>
    <recommendedName>
        <fullName evidence="9">Cytochrome b-c1 complex subunit 6</fullName>
    </recommendedName>
</protein>
<evidence type="ECO:0000313" key="13">
    <source>
        <dbReference type="Proteomes" id="UP000791440"/>
    </source>
</evidence>
<comment type="similarity">
    <text evidence="2 9">Belongs to the UQCRH/QCR6 family.</text>
</comment>
<dbReference type="Proteomes" id="UP000791440">
    <property type="component" value="Unassembled WGS sequence"/>
</dbReference>
<dbReference type="EMBL" id="JH668337">
    <property type="protein sequence ID" value="KAG6446834.1"/>
    <property type="molecule type" value="Genomic_DNA"/>
</dbReference>
<evidence type="ECO:0000256" key="9">
    <source>
        <dbReference type="PIRNR" id="PIRNR000019"/>
    </source>
</evidence>
<keyword evidence="5 9" id="KW-0999">Mitochondrion inner membrane</keyword>
<evidence type="ECO:0000256" key="7">
    <source>
        <dbReference type="ARBA" id="ARBA00023128"/>
    </source>
</evidence>
<comment type="function">
    <text evidence="9">Component of the ubiquinol-cytochrome c oxidoreductase, a multisubunit transmembrane complex that is part of the mitochondrial electron transport chain which drives oxidative phosphorylation.</text>
</comment>
<dbReference type="GO" id="GO:0005743">
    <property type="term" value="C:mitochondrial inner membrane"/>
    <property type="evidence" value="ECO:0007669"/>
    <property type="project" value="UniProtKB-SubCell"/>
</dbReference>
<reference evidence="12" key="1">
    <citation type="journal article" date="2016" name="Insect Biochem. Mol. Biol.">
        <title>Multifaceted biological insights from a draft genome sequence of the tobacco hornworm moth, Manduca sexta.</title>
        <authorList>
            <person name="Kanost M.R."/>
            <person name="Arrese E.L."/>
            <person name="Cao X."/>
            <person name="Chen Y.R."/>
            <person name="Chellapilla S."/>
            <person name="Goldsmith M.R."/>
            <person name="Grosse-Wilde E."/>
            <person name="Heckel D.G."/>
            <person name="Herndon N."/>
            <person name="Jiang H."/>
            <person name="Papanicolaou A."/>
            <person name="Qu J."/>
            <person name="Soulages J.L."/>
            <person name="Vogel H."/>
            <person name="Walters J."/>
            <person name="Waterhouse R.M."/>
            <person name="Ahn S.J."/>
            <person name="Almeida F.C."/>
            <person name="An C."/>
            <person name="Aqrawi P."/>
            <person name="Bretschneider A."/>
            <person name="Bryant W.B."/>
            <person name="Bucks S."/>
            <person name="Chao H."/>
            <person name="Chevignon G."/>
            <person name="Christen J.M."/>
            <person name="Clarke D.F."/>
            <person name="Dittmer N.T."/>
            <person name="Ferguson L.C.F."/>
            <person name="Garavelou S."/>
            <person name="Gordon K.H.J."/>
            <person name="Gunaratna R.T."/>
            <person name="Han Y."/>
            <person name="Hauser F."/>
            <person name="He Y."/>
            <person name="Heidel-Fischer H."/>
            <person name="Hirsh A."/>
            <person name="Hu Y."/>
            <person name="Jiang H."/>
            <person name="Kalra D."/>
            <person name="Klinner C."/>
            <person name="Konig C."/>
            <person name="Kovar C."/>
            <person name="Kroll A.R."/>
            <person name="Kuwar S.S."/>
            <person name="Lee S.L."/>
            <person name="Lehman R."/>
            <person name="Li K."/>
            <person name="Li Z."/>
            <person name="Liang H."/>
            <person name="Lovelace S."/>
            <person name="Lu Z."/>
            <person name="Mansfield J.H."/>
            <person name="McCulloch K.J."/>
            <person name="Mathew T."/>
            <person name="Morton B."/>
            <person name="Muzny D.M."/>
            <person name="Neunemann D."/>
            <person name="Ongeri F."/>
            <person name="Pauchet Y."/>
            <person name="Pu L.L."/>
            <person name="Pyrousis I."/>
            <person name="Rao X.J."/>
            <person name="Redding A."/>
            <person name="Roesel C."/>
            <person name="Sanchez-Gracia A."/>
            <person name="Schaack S."/>
            <person name="Shukla A."/>
            <person name="Tetreau G."/>
            <person name="Wang Y."/>
            <person name="Xiong G.H."/>
            <person name="Traut W."/>
            <person name="Walsh T.K."/>
            <person name="Worley K.C."/>
            <person name="Wu D."/>
            <person name="Wu W."/>
            <person name="Wu Y.Q."/>
            <person name="Zhang X."/>
            <person name="Zou Z."/>
            <person name="Zucker H."/>
            <person name="Briscoe A.D."/>
            <person name="Burmester T."/>
            <person name="Clem R.J."/>
            <person name="Feyereisen R."/>
            <person name="Grimmelikhuijzen C.J.P."/>
            <person name="Hamodrakas S.J."/>
            <person name="Hansson B.S."/>
            <person name="Huguet E."/>
            <person name="Jermiin L.S."/>
            <person name="Lan Q."/>
            <person name="Lehman H.K."/>
            <person name="Lorenzen M."/>
            <person name="Merzendorfer H."/>
            <person name="Michalopoulos I."/>
            <person name="Morton D.B."/>
            <person name="Muthukrishnan S."/>
            <person name="Oakeshott J.G."/>
            <person name="Palmer W."/>
            <person name="Park Y."/>
            <person name="Passarelli A.L."/>
            <person name="Rozas J."/>
            <person name="Schwartz L.M."/>
            <person name="Smith W."/>
            <person name="Southgate A."/>
            <person name="Vilcinskas A."/>
            <person name="Vogt R."/>
            <person name="Wang P."/>
            <person name="Werren J."/>
            <person name="Yu X.Q."/>
            <person name="Zhou J.J."/>
            <person name="Brown S.J."/>
            <person name="Scherer S.E."/>
            <person name="Richards S."/>
            <person name="Blissard G.W."/>
        </authorList>
    </citation>
    <scope>NUCLEOTIDE SEQUENCE</scope>
</reference>